<comment type="caution">
    <text evidence="1">The sequence shown here is derived from an EMBL/GenBank/DDBJ whole genome shotgun (WGS) entry which is preliminary data.</text>
</comment>
<dbReference type="AlphaFoldDB" id="A0A8S0TG14"/>
<name>A0A8S0TG14_OLEEU</name>
<reference evidence="1 2" key="1">
    <citation type="submission" date="2019-12" db="EMBL/GenBank/DDBJ databases">
        <authorList>
            <person name="Alioto T."/>
            <person name="Alioto T."/>
            <person name="Gomez Garrido J."/>
        </authorList>
    </citation>
    <scope>NUCLEOTIDE SEQUENCE [LARGE SCALE GENOMIC DNA]</scope>
</reference>
<keyword evidence="2" id="KW-1185">Reference proteome</keyword>
<proteinExistence type="predicted"/>
<sequence>FYEYLLWIQGNKTTVVKHYREMWKTSMKGLQSLVWRTIPSNFAYLCAKIGNSLIDKVIYSANG</sequence>
<evidence type="ECO:0000313" key="1">
    <source>
        <dbReference type="EMBL" id="CAA3004351.1"/>
    </source>
</evidence>
<dbReference type="Gramene" id="OE9A033416T1">
    <property type="protein sequence ID" value="OE9A033416C1"/>
    <property type="gene ID" value="OE9A033416"/>
</dbReference>
<feature type="non-terminal residue" evidence="1">
    <location>
        <position position="63"/>
    </location>
</feature>
<dbReference type="EMBL" id="CACTIH010006185">
    <property type="protein sequence ID" value="CAA3004351.1"/>
    <property type="molecule type" value="Genomic_DNA"/>
</dbReference>
<accession>A0A8S0TG14</accession>
<organism evidence="1 2">
    <name type="scientific">Olea europaea subsp. europaea</name>
    <dbReference type="NCBI Taxonomy" id="158383"/>
    <lineage>
        <taxon>Eukaryota</taxon>
        <taxon>Viridiplantae</taxon>
        <taxon>Streptophyta</taxon>
        <taxon>Embryophyta</taxon>
        <taxon>Tracheophyta</taxon>
        <taxon>Spermatophyta</taxon>
        <taxon>Magnoliopsida</taxon>
        <taxon>eudicotyledons</taxon>
        <taxon>Gunneridae</taxon>
        <taxon>Pentapetalae</taxon>
        <taxon>asterids</taxon>
        <taxon>lamiids</taxon>
        <taxon>Lamiales</taxon>
        <taxon>Oleaceae</taxon>
        <taxon>Oleeae</taxon>
        <taxon>Olea</taxon>
    </lineage>
</organism>
<dbReference type="Proteomes" id="UP000594638">
    <property type="component" value="Unassembled WGS sequence"/>
</dbReference>
<protein>
    <submittedName>
        <fullName evidence="1">Mannosyl-oligosaccharide 1,2-alpha-mannosidase MNS1-like</fullName>
    </submittedName>
</protein>
<dbReference type="OrthoDB" id="8118055at2759"/>
<gene>
    <name evidence="1" type="ORF">OLEA9_A033416</name>
</gene>
<evidence type="ECO:0000313" key="2">
    <source>
        <dbReference type="Proteomes" id="UP000594638"/>
    </source>
</evidence>